<comment type="caution">
    <text evidence="2">The sequence shown here is derived from an EMBL/GenBank/DDBJ whole genome shotgun (WGS) entry which is preliminary data.</text>
</comment>
<protein>
    <submittedName>
        <fullName evidence="2">Uncharacterized protein</fullName>
    </submittedName>
</protein>
<accession>A0ABT3DFQ7</accession>
<reference evidence="2 3" key="1">
    <citation type="submission" date="2022-10" db="EMBL/GenBank/DDBJ databases">
        <title>Draft genome assembly of moderately radiation resistant bacterium Metabacillus halosaccharovorans.</title>
        <authorList>
            <person name="Pal S."/>
            <person name="Gopinathan A."/>
        </authorList>
    </citation>
    <scope>NUCLEOTIDE SEQUENCE [LARGE SCALE GENOMIC DNA]</scope>
    <source>
        <strain evidence="2 3">VITHBRA001</strain>
    </source>
</reference>
<name>A0ABT3DFQ7_9BACI</name>
<evidence type="ECO:0000256" key="1">
    <source>
        <dbReference type="SAM" id="MobiDB-lite"/>
    </source>
</evidence>
<gene>
    <name evidence="2" type="ORF">OIH86_09505</name>
</gene>
<proteinExistence type="predicted"/>
<dbReference type="EMBL" id="JAOYEY010000035">
    <property type="protein sequence ID" value="MCV9885892.1"/>
    <property type="molecule type" value="Genomic_DNA"/>
</dbReference>
<dbReference type="Proteomes" id="UP001526147">
    <property type="component" value="Unassembled WGS sequence"/>
</dbReference>
<feature type="compositionally biased region" description="Basic and acidic residues" evidence="1">
    <location>
        <begin position="27"/>
        <end position="45"/>
    </location>
</feature>
<dbReference type="RefSeq" id="WP_264142591.1">
    <property type="nucleotide sequence ID" value="NZ_JAOYEY010000035.1"/>
</dbReference>
<feature type="region of interest" description="Disordered" evidence="1">
    <location>
        <begin position="27"/>
        <end position="65"/>
    </location>
</feature>
<sequence>MSKPKKEQVIKVDNLVIHAKEVKIITEKKHDHDEDHHHHERRRDPWGLLWGRRPNEDREDDRDDK</sequence>
<organism evidence="2 3">
    <name type="scientific">Metabacillus halosaccharovorans</name>
    <dbReference type="NCBI Taxonomy" id="930124"/>
    <lineage>
        <taxon>Bacteria</taxon>
        <taxon>Bacillati</taxon>
        <taxon>Bacillota</taxon>
        <taxon>Bacilli</taxon>
        <taxon>Bacillales</taxon>
        <taxon>Bacillaceae</taxon>
        <taxon>Metabacillus</taxon>
    </lineage>
</organism>
<keyword evidence="3" id="KW-1185">Reference proteome</keyword>
<evidence type="ECO:0000313" key="2">
    <source>
        <dbReference type="EMBL" id="MCV9885892.1"/>
    </source>
</evidence>
<evidence type="ECO:0000313" key="3">
    <source>
        <dbReference type="Proteomes" id="UP001526147"/>
    </source>
</evidence>